<evidence type="ECO:0000313" key="4">
    <source>
        <dbReference type="Proteomes" id="UP000198873"/>
    </source>
</evidence>
<keyword evidence="1" id="KW-0472">Membrane</keyword>
<feature type="transmembrane region" description="Helical" evidence="1">
    <location>
        <begin position="121"/>
        <end position="141"/>
    </location>
</feature>
<dbReference type="Proteomes" id="UP000198873">
    <property type="component" value="Unassembled WGS sequence"/>
</dbReference>
<feature type="transmembrane region" description="Helical" evidence="1">
    <location>
        <begin position="87"/>
        <end position="109"/>
    </location>
</feature>
<feature type="transmembrane region" description="Helical" evidence="1">
    <location>
        <begin position="188"/>
        <end position="212"/>
    </location>
</feature>
<dbReference type="STRING" id="1176198.SAMN05444716_101625"/>
<keyword evidence="4" id="KW-1185">Reference proteome</keyword>
<proteinExistence type="predicted"/>
<evidence type="ECO:0000259" key="2">
    <source>
        <dbReference type="Pfam" id="PF23866"/>
    </source>
</evidence>
<feature type="transmembrane region" description="Helical" evidence="1">
    <location>
        <begin position="148"/>
        <end position="168"/>
    </location>
</feature>
<sequence>MGFLTSLRVSSVAWVLLPTLVVSWVMTEDRTRFAVEGYGAAAANSALEALFVPAAACAGCAAWEAWRLRRAGIWRLPHGRGRYAVAANALAPVALLGAAGLLTSLASAWVELRAVPDLAGVPMLLTGVLVLVSHSAVGFLLGSLLPGLLSAPLMLLASYLWMGMPATMEPPLRYLNGLPTGSVQVTETFAVGSWAAPGLLALGLVAGTMAAVAPLLRQVAVRVLAAAGCVTAAALGAYAIVADWEYEPRTVPRAFTPVCAGEAPAVCVPPEYRAALPGAREAADEVIPLLAAAGFTVPERIVMQSDRAPLPENSWLFYSDPTLTEGQHRESIAFSPLPWHPPCSFATTTDWDLESTARAWLWLTAGEPETFNRHDEHLRAAEEIRALPVAEQQEWFRSIEEPLTVCRPEVL</sequence>
<accession>A0A1I6PNU3</accession>
<reference evidence="4" key="1">
    <citation type="submission" date="2016-10" db="EMBL/GenBank/DDBJ databases">
        <authorList>
            <person name="Varghese N."/>
            <person name="Submissions S."/>
        </authorList>
    </citation>
    <scope>NUCLEOTIDE SEQUENCE [LARGE SCALE GENOMIC DNA]</scope>
    <source>
        <strain evidence="4">CGMCC 4.7047</strain>
    </source>
</reference>
<feature type="transmembrane region" description="Helical" evidence="1">
    <location>
        <begin position="46"/>
        <end position="66"/>
    </location>
</feature>
<dbReference type="RefSeq" id="WP_019434199.1">
    <property type="nucleotide sequence ID" value="NZ_CP054938.1"/>
</dbReference>
<evidence type="ECO:0000313" key="3">
    <source>
        <dbReference type="EMBL" id="SFS41748.1"/>
    </source>
</evidence>
<dbReference type="Pfam" id="PF23866">
    <property type="entry name" value="DUF7224"/>
    <property type="match status" value="1"/>
</dbReference>
<protein>
    <recommendedName>
        <fullName evidence="2">DUF7224 domain-containing protein</fullName>
    </recommendedName>
</protein>
<evidence type="ECO:0000256" key="1">
    <source>
        <dbReference type="SAM" id="Phobius"/>
    </source>
</evidence>
<dbReference type="AlphaFoldDB" id="A0A1I6PNU3"/>
<feature type="transmembrane region" description="Helical" evidence="1">
    <location>
        <begin position="219"/>
        <end position="241"/>
    </location>
</feature>
<gene>
    <name evidence="3" type="ORF">SAMN05444716_101625</name>
</gene>
<organism evidence="3 4">
    <name type="scientific">Streptomyces harbinensis</name>
    <dbReference type="NCBI Taxonomy" id="1176198"/>
    <lineage>
        <taxon>Bacteria</taxon>
        <taxon>Bacillati</taxon>
        <taxon>Actinomycetota</taxon>
        <taxon>Actinomycetes</taxon>
        <taxon>Kitasatosporales</taxon>
        <taxon>Streptomycetaceae</taxon>
        <taxon>Streptomyces</taxon>
    </lineage>
</organism>
<dbReference type="EMBL" id="FPAB01000001">
    <property type="protein sequence ID" value="SFS41748.1"/>
    <property type="molecule type" value="Genomic_DNA"/>
</dbReference>
<feature type="transmembrane region" description="Helical" evidence="1">
    <location>
        <begin position="7"/>
        <end position="26"/>
    </location>
</feature>
<keyword evidence="1" id="KW-0812">Transmembrane</keyword>
<keyword evidence="1" id="KW-1133">Transmembrane helix</keyword>
<dbReference type="InterPro" id="IPR055648">
    <property type="entry name" value="DUF7224"/>
</dbReference>
<name>A0A1I6PNU3_9ACTN</name>
<feature type="domain" description="DUF7224" evidence="2">
    <location>
        <begin position="266"/>
        <end position="406"/>
    </location>
</feature>